<keyword evidence="1" id="KW-0472">Membrane</keyword>
<comment type="caution">
    <text evidence="2">The sequence shown here is derived from an EMBL/GenBank/DDBJ whole genome shotgun (WGS) entry which is preliminary data.</text>
</comment>
<keyword evidence="3" id="KW-1185">Reference proteome</keyword>
<gene>
    <name evidence="2" type="ORF">GMJLKIPL_3853</name>
</gene>
<sequence length="109" mass="11256">MDGQRLRRLLLFGPLASRGWRGLAIAAGLAWLPALLFATGLALAGLTGCPVNEAGVQPCPVAGFDIGSLLHGLTMMGWIVIALLPVMLLTLLAGLAGAALAVWRARGRS</sequence>
<evidence type="ECO:0000313" key="3">
    <source>
        <dbReference type="Proteomes" id="UP001055153"/>
    </source>
</evidence>
<keyword evidence="1" id="KW-1133">Transmembrane helix</keyword>
<proteinExistence type="predicted"/>
<name>A0ABQ4SFR0_9HYPH</name>
<dbReference type="EMBL" id="BPQQ01000044">
    <property type="protein sequence ID" value="GJE01912.1"/>
    <property type="molecule type" value="Genomic_DNA"/>
</dbReference>
<dbReference type="Proteomes" id="UP001055153">
    <property type="component" value="Unassembled WGS sequence"/>
</dbReference>
<evidence type="ECO:0000256" key="1">
    <source>
        <dbReference type="SAM" id="Phobius"/>
    </source>
</evidence>
<protein>
    <submittedName>
        <fullName evidence="2">Uncharacterized protein</fullName>
    </submittedName>
</protein>
<feature type="transmembrane region" description="Helical" evidence="1">
    <location>
        <begin position="20"/>
        <end position="44"/>
    </location>
</feature>
<evidence type="ECO:0000313" key="2">
    <source>
        <dbReference type="EMBL" id="GJE01912.1"/>
    </source>
</evidence>
<dbReference type="RefSeq" id="WP_238237149.1">
    <property type="nucleotide sequence ID" value="NZ_BPQQ01000044.1"/>
</dbReference>
<keyword evidence="1" id="KW-0812">Transmembrane</keyword>
<reference evidence="2" key="2">
    <citation type="submission" date="2021-08" db="EMBL/GenBank/DDBJ databases">
        <authorList>
            <person name="Tani A."/>
            <person name="Ola A."/>
            <person name="Ogura Y."/>
            <person name="Katsura K."/>
            <person name="Hayashi T."/>
        </authorList>
    </citation>
    <scope>NUCLEOTIDE SEQUENCE</scope>
    <source>
        <strain evidence="2">DSM 17168</strain>
    </source>
</reference>
<organism evidence="2 3">
    <name type="scientific">Methylobacterium isbiliense</name>
    <dbReference type="NCBI Taxonomy" id="315478"/>
    <lineage>
        <taxon>Bacteria</taxon>
        <taxon>Pseudomonadati</taxon>
        <taxon>Pseudomonadota</taxon>
        <taxon>Alphaproteobacteria</taxon>
        <taxon>Hyphomicrobiales</taxon>
        <taxon>Methylobacteriaceae</taxon>
        <taxon>Methylobacterium</taxon>
    </lineage>
</organism>
<accession>A0ABQ4SFR0</accession>
<feature type="transmembrane region" description="Helical" evidence="1">
    <location>
        <begin position="78"/>
        <end position="103"/>
    </location>
</feature>
<reference evidence="2" key="1">
    <citation type="journal article" date="2021" name="Front. Microbiol.">
        <title>Comprehensive Comparative Genomics and Phenotyping of Methylobacterium Species.</title>
        <authorList>
            <person name="Alessa O."/>
            <person name="Ogura Y."/>
            <person name="Fujitani Y."/>
            <person name="Takami H."/>
            <person name="Hayashi T."/>
            <person name="Sahin N."/>
            <person name="Tani A."/>
        </authorList>
    </citation>
    <scope>NUCLEOTIDE SEQUENCE</scope>
    <source>
        <strain evidence="2">DSM 17168</strain>
    </source>
</reference>